<organism evidence="11 12">
    <name type="scientific">Parvibium lacunae</name>
    <dbReference type="NCBI Taxonomy" id="1888893"/>
    <lineage>
        <taxon>Bacteria</taxon>
        <taxon>Pseudomonadati</taxon>
        <taxon>Pseudomonadota</taxon>
        <taxon>Betaproteobacteria</taxon>
        <taxon>Burkholderiales</taxon>
        <taxon>Alcaligenaceae</taxon>
        <taxon>Parvibium</taxon>
    </lineage>
</organism>
<evidence type="ECO:0000256" key="4">
    <source>
        <dbReference type="ARBA" id="ARBA00022679"/>
    </source>
</evidence>
<dbReference type="RefSeq" id="WP_114401814.1">
    <property type="nucleotide sequence ID" value="NZ_QPGB01000001.1"/>
</dbReference>
<evidence type="ECO:0000256" key="1">
    <source>
        <dbReference type="ARBA" id="ARBA00000085"/>
    </source>
</evidence>
<proteinExistence type="predicted"/>
<evidence type="ECO:0000256" key="9">
    <source>
        <dbReference type="SAM" id="Coils"/>
    </source>
</evidence>
<evidence type="ECO:0000256" key="8">
    <source>
        <dbReference type="ARBA" id="ARBA00023012"/>
    </source>
</evidence>
<evidence type="ECO:0000256" key="7">
    <source>
        <dbReference type="ARBA" id="ARBA00022840"/>
    </source>
</evidence>
<evidence type="ECO:0000313" key="12">
    <source>
        <dbReference type="Proteomes" id="UP000252357"/>
    </source>
</evidence>
<dbReference type="SUPFAM" id="SSF55874">
    <property type="entry name" value="ATPase domain of HSP90 chaperone/DNA topoisomerase II/histidine kinase"/>
    <property type="match status" value="1"/>
</dbReference>
<dbReference type="Proteomes" id="UP000252357">
    <property type="component" value="Unassembled WGS sequence"/>
</dbReference>
<dbReference type="Pfam" id="PF02518">
    <property type="entry name" value="HATPase_c"/>
    <property type="match status" value="1"/>
</dbReference>
<evidence type="ECO:0000256" key="5">
    <source>
        <dbReference type="ARBA" id="ARBA00022741"/>
    </source>
</evidence>
<dbReference type="InterPro" id="IPR003661">
    <property type="entry name" value="HisK_dim/P_dom"/>
</dbReference>
<dbReference type="OrthoDB" id="9789238at2"/>
<dbReference type="PROSITE" id="PS50109">
    <property type="entry name" value="HIS_KIN"/>
    <property type="match status" value="1"/>
</dbReference>
<dbReference type="InterPro" id="IPR036097">
    <property type="entry name" value="HisK_dim/P_sf"/>
</dbReference>
<dbReference type="Pfam" id="PF00512">
    <property type="entry name" value="HisKA"/>
    <property type="match status" value="1"/>
</dbReference>
<evidence type="ECO:0000256" key="2">
    <source>
        <dbReference type="ARBA" id="ARBA00012438"/>
    </source>
</evidence>
<reference evidence="11 12" key="1">
    <citation type="journal article" date="2018" name="Int. J. Syst. Evol. Microbiol.">
        <title>Parvibium lacunae gen. nov., sp. nov., a new member of the family Alcaligenaceae isolated from a freshwater pond.</title>
        <authorList>
            <person name="Chen W.M."/>
            <person name="Xie P.B."/>
            <person name="Hsu M.Y."/>
            <person name="Sheu S.Y."/>
        </authorList>
    </citation>
    <scope>NUCLEOTIDE SEQUENCE [LARGE SCALE GENOMIC DNA]</scope>
    <source>
        <strain evidence="11 12">KMB9</strain>
    </source>
</reference>
<dbReference type="Gene3D" id="1.10.287.130">
    <property type="match status" value="1"/>
</dbReference>
<keyword evidence="8" id="KW-0902">Two-component regulatory system</keyword>
<keyword evidence="6 11" id="KW-0418">Kinase</keyword>
<comment type="caution">
    <text evidence="11">The sequence shown here is derived from an EMBL/GenBank/DDBJ whole genome shotgun (WGS) entry which is preliminary data.</text>
</comment>
<dbReference type="InterPro" id="IPR003594">
    <property type="entry name" value="HATPase_dom"/>
</dbReference>
<evidence type="ECO:0000259" key="10">
    <source>
        <dbReference type="PROSITE" id="PS50109"/>
    </source>
</evidence>
<keyword evidence="12" id="KW-1185">Reference proteome</keyword>
<dbReference type="SMART" id="SM00388">
    <property type="entry name" value="HisKA"/>
    <property type="match status" value="1"/>
</dbReference>
<dbReference type="Gene3D" id="3.30.565.10">
    <property type="entry name" value="Histidine kinase-like ATPase, C-terminal domain"/>
    <property type="match status" value="1"/>
</dbReference>
<protein>
    <recommendedName>
        <fullName evidence="2">histidine kinase</fullName>
        <ecNumber evidence="2">2.7.13.3</ecNumber>
    </recommendedName>
</protein>
<dbReference type="SMART" id="SM00387">
    <property type="entry name" value="HATPase_c"/>
    <property type="match status" value="1"/>
</dbReference>
<dbReference type="PANTHER" id="PTHR43065">
    <property type="entry name" value="SENSOR HISTIDINE KINASE"/>
    <property type="match status" value="1"/>
</dbReference>
<dbReference type="CDD" id="cd00082">
    <property type="entry name" value="HisKA"/>
    <property type="match status" value="1"/>
</dbReference>
<keyword evidence="5" id="KW-0547">Nucleotide-binding</keyword>
<sequence>MASFISSKNWALGKRRIAKKWREASPFWDWLTTGVVILNQRGEVDYANTTAQDLLELSVLQLGEKPFVQHFISEEQLTKVLAEVRQESYAIHRLLFNLQKIGRPEPLPTLLTVSSILETDSVLLEFVTAEQQLRLDREERTLEQSQANKELIRNLAHEIKNPLGGIRGAAQLLESELTNPELTEYTQVIIKESARLQSLVDRLLAPHRKPRIIGDVNIHEICERVRSVLLAQYPKQIHIIRDYDISIPEFRGDNEQLIQALLNVAQNAAQVLADFSPQALPGYQATITFRTRIARQITIARHRYKLALELHIIDNGPGIPVDLIDKIFLPLVSGREGGSGLGLTLTQTFIQQHDGMIECVSEPGYTDFKILIPLP</sequence>
<evidence type="ECO:0000313" key="11">
    <source>
        <dbReference type="EMBL" id="RCS59667.1"/>
    </source>
</evidence>
<dbReference type="InterPro" id="IPR004358">
    <property type="entry name" value="Sig_transdc_His_kin-like_C"/>
</dbReference>
<feature type="coiled-coil region" evidence="9">
    <location>
        <begin position="128"/>
        <end position="155"/>
    </location>
</feature>
<comment type="catalytic activity">
    <reaction evidence="1">
        <text>ATP + protein L-histidine = ADP + protein N-phospho-L-histidine.</text>
        <dbReference type="EC" id="2.7.13.3"/>
    </reaction>
</comment>
<dbReference type="SUPFAM" id="SSF47384">
    <property type="entry name" value="Homodimeric domain of signal transducing histidine kinase"/>
    <property type="match status" value="1"/>
</dbReference>
<dbReference type="InterPro" id="IPR036890">
    <property type="entry name" value="HATPase_C_sf"/>
</dbReference>
<evidence type="ECO:0000256" key="6">
    <source>
        <dbReference type="ARBA" id="ARBA00022777"/>
    </source>
</evidence>
<keyword evidence="7" id="KW-0067">ATP-binding</keyword>
<dbReference type="GO" id="GO:0005524">
    <property type="term" value="F:ATP binding"/>
    <property type="evidence" value="ECO:0007669"/>
    <property type="project" value="UniProtKB-KW"/>
</dbReference>
<dbReference type="EC" id="2.7.13.3" evidence="2"/>
<dbReference type="PRINTS" id="PR00344">
    <property type="entry name" value="BCTRLSENSOR"/>
</dbReference>
<accession>A0A368L7S7</accession>
<feature type="domain" description="Histidine kinase" evidence="10">
    <location>
        <begin position="154"/>
        <end position="375"/>
    </location>
</feature>
<dbReference type="InterPro" id="IPR005467">
    <property type="entry name" value="His_kinase_dom"/>
</dbReference>
<dbReference type="GO" id="GO:0000155">
    <property type="term" value="F:phosphorelay sensor kinase activity"/>
    <property type="evidence" value="ECO:0007669"/>
    <property type="project" value="InterPro"/>
</dbReference>
<keyword evidence="3" id="KW-0597">Phosphoprotein</keyword>
<evidence type="ECO:0000256" key="3">
    <source>
        <dbReference type="ARBA" id="ARBA00022553"/>
    </source>
</evidence>
<dbReference type="PANTHER" id="PTHR43065:SF16">
    <property type="entry name" value="SENSORY HISTIDINE KINASE_PHOSPHATASE NTRB"/>
    <property type="match status" value="1"/>
</dbReference>
<keyword evidence="9" id="KW-0175">Coiled coil</keyword>
<gene>
    <name evidence="11" type="ORF">DU000_02875</name>
</gene>
<dbReference type="Gene3D" id="3.30.450.20">
    <property type="entry name" value="PAS domain"/>
    <property type="match status" value="1"/>
</dbReference>
<dbReference type="NCBIfam" id="NF008293">
    <property type="entry name" value="PRK11073.1"/>
    <property type="match status" value="1"/>
</dbReference>
<dbReference type="EMBL" id="QPGB01000001">
    <property type="protein sequence ID" value="RCS59667.1"/>
    <property type="molecule type" value="Genomic_DNA"/>
</dbReference>
<dbReference type="AlphaFoldDB" id="A0A368L7S7"/>
<name>A0A368L7S7_9BURK</name>
<keyword evidence="4" id="KW-0808">Transferase</keyword>